<accession>A0A154WHG7</accession>
<protein>
    <recommendedName>
        <fullName evidence="6">Glutathione S-transferase</fullName>
    </recommendedName>
</protein>
<dbReference type="InterPro" id="IPR036282">
    <property type="entry name" value="Glutathione-S-Trfase_C_sf"/>
</dbReference>
<comment type="similarity">
    <text evidence="1">Belongs to the GST superfamily.</text>
</comment>
<dbReference type="PANTHER" id="PTHR44051:SF2">
    <property type="entry name" value="HYPOTHETICAL GLUTATHIONE S-TRANSFERASE LIKE PROTEIN"/>
    <property type="match status" value="1"/>
</dbReference>
<comment type="caution">
    <text evidence="4">The sequence shown here is derived from an EMBL/GenBank/DDBJ whole genome shotgun (WGS) entry which is preliminary data.</text>
</comment>
<dbReference type="Pfam" id="PF00043">
    <property type="entry name" value="GST_C"/>
    <property type="match status" value="1"/>
</dbReference>
<name>A0A154WHG7_9PROT</name>
<dbReference type="InterPro" id="IPR036249">
    <property type="entry name" value="Thioredoxin-like_sf"/>
</dbReference>
<feature type="domain" description="GST C-terminal" evidence="3">
    <location>
        <begin position="86"/>
        <end position="206"/>
    </location>
</feature>
<sequence length="206" mass="22251">MSSYTLYGAFLSMPCVKIGLMLDLCGLKYDYKHVNLRAGENKTPEFLAMNKWGQVPVLVEDGAAMAQSGAILIHLAEKTGKLDGATPAEKQQVREWIFWDADLLHPGIAGPRSQILFLNGAPEIVAFGQARGQRALGMLNEALEGRQYLVGDKPTIADLACFVTASYAADAKIALDAYPNVRAWLARIAALPGLKTPQEALPRPAA</sequence>
<dbReference type="InterPro" id="IPR004046">
    <property type="entry name" value="GST_C"/>
</dbReference>
<evidence type="ECO:0008006" key="6">
    <source>
        <dbReference type="Google" id="ProtNLM"/>
    </source>
</evidence>
<dbReference type="SFLD" id="SFLDG00358">
    <property type="entry name" value="Main_(cytGST)"/>
    <property type="match status" value="1"/>
</dbReference>
<dbReference type="Gene3D" id="3.40.30.10">
    <property type="entry name" value="Glutaredoxin"/>
    <property type="match status" value="1"/>
</dbReference>
<dbReference type="STRING" id="580166.AUP43_00910"/>
<evidence type="ECO:0000256" key="1">
    <source>
        <dbReference type="RuleBase" id="RU003494"/>
    </source>
</evidence>
<dbReference type="PANTHER" id="PTHR44051">
    <property type="entry name" value="GLUTATHIONE S-TRANSFERASE-RELATED"/>
    <property type="match status" value="1"/>
</dbReference>
<dbReference type="Proteomes" id="UP000076400">
    <property type="component" value="Unassembled WGS sequence"/>
</dbReference>
<dbReference type="Pfam" id="PF02798">
    <property type="entry name" value="GST_N"/>
    <property type="match status" value="1"/>
</dbReference>
<dbReference type="OrthoDB" id="9810080at2"/>
<dbReference type="PROSITE" id="PS50404">
    <property type="entry name" value="GST_NTER"/>
    <property type="match status" value="1"/>
</dbReference>
<dbReference type="InterPro" id="IPR010987">
    <property type="entry name" value="Glutathione-S-Trfase_C-like"/>
</dbReference>
<evidence type="ECO:0000259" key="2">
    <source>
        <dbReference type="PROSITE" id="PS50404"/>
    </source>
</evidence>
<organism evidence="4 5">
    <name type="scientific">Oceanibaculum pacificum</name>
    <dbReference type="NCBI Taxonomy" id="580166"/>
    <lineage>
        <taxon>Bacteria</taxon>
        <taxon>Pseudomonadati</taxon>
        <taxon>Pseudomonadota</taxon>
        <taxon>Alphaproteobacteria</taxon>
        <taxon>Rhodospirillales</taxon>
        <taxon>Oceanibaculaceae</taxon>
        <taxon>Oceanibaculum</taxon>
    </lineage>
</organism>
<dbReference type="PROSITE" id="PS50405">
    <property type="entry name" value="GST_CTER"/>
    <property type="match status" value="1"/>
</dbReference>
<dbReference type="SFLD" id="SFLDS00019">
    <property type="entry name" value="Glutathione_Transferase_(cytos"/>
    <property type="match status" value="1"/>
</dbReference>
<proteinExistence type="inferred from homology"/>
<dbReference type="InterPro" id="IPR004045">
    <property type="entry name" value="Glutathione_S-Trfase_N"/>
</dbReference>
<dbReference type="SUPFAM" id="SSF52833">
    <property type="entry name" value="Thioredoxin-like"/>
    <property type="match status" value="1"/>
</dbReference>
<evidence type="ECO:0000313" key="5">
    <source>
        <dbReference type="Proteomes" id="UP000076400"/>
    </source>
</evidence>
<feature type="domain" description="GST N-terminal" evidence="2">
    <location>
        <begin position="2"/>
        <end position="83"/>
    </location>
</feature>
<dbReference type="Gene3D" id="1.20.1050.10">
    <property type="match status" value="1"/>
</dbReference>
<dbReference type="RefSeq" id="WP_067551278.1">
    <property type="nucleotide sequence ID" value="NZ_LPXN01000001.1"/>
</dbReference>
<evidence type="ECO:0000313" key="4">
    <source>
        <dbReference type="EMBL" id="KZD12925.1"/>
    </source>
</evidence>
<dbReference type="SUPFAM" id="SSF47616">
    <property type="entry name" value="GST C-terminal domain-like"/>
    <property type="match status" value="1"/>
</dbReference>
<keyword evidence="5" id="KW-1185">Reference proteome</keyword>
<dbReference type="AlphaFoldDB" id="A0A154WHG7"/>
<evidence type="ECO:0000259" key="3">
    <source>
        <dbReference type="PROSITE" id="PS50405"/>
    </source>
</evidence>
<dbReference type="InterPro" id="IPR040079">
    <property type="entry name" value="Glutathione_S-Trfase"/>
</dbReference>
<gene>
    <name evidence="4" type="ORF">AUP43_00910</name>
</gene>
<reference evidence="4 5" key="1">
    <citation type="submission" date="2015-12" db="EMBL/GenBank/DDBJ databases">
        <title>Genome sequence of Oceanibaculum pacificum MCCC 1A02656.</title>
        <authorList>
            <person name="Lu L."/>
            <person name="Lai Q."/>
            <person name="Shao Z."/>
            <person name="Qian P."/>
        </authorList>
    </citation>
    <scope>NUCLEOTIDE SEQUENCE [LARGE SCALE GENOMIC DNA]</scope>
    <source>
        <strain evidence="4 5">MCCC 1A02656</strain>
    </source>
</reference>
<dbReference type="EMBL" id="LPXN01000001">
    <property type="protein sequence ID" value="KZD12925.1"/>
    <property type="molecule type" value="Genomic_DNA"/>
</dbReference>